<dbReference type="Proteomes" id="UP001497516">
    <property type="component" value="Chromosome 9"/>
</dbReference>
<evidence type="ECO:0000313" key="4">
    <source>
        <dbReference type="Proteomes" id="UP001497516"/>
    </source>
</evidence>
<keyword evidence="4" id="KW-1185">Reference proteome</keyword>
<dbReference type="PANTHER" id="PTHR34807">
    <property type="entry name" value="OS08G0270800 PROTEIN"/>
    <property type="match status" value="1"/>
</dbReference>
<evidence type="ECO:0000313" key="3">
    <source>
        <dbReference type="EMBL" id="CAL1414965.1"/>
    </source>
</evidence>
<name>A0AAV2H061_9ROSI</name>
<evidence type="ECO:0000256" key="1">
    <source>
        <dbReference type="SAM" id="Coils"/>
    </source>
</evidence>
<dbReference type="PANTHER" id="PTHR34807:SF3">
    <property type="entry name" value="OS08G0270800 PROTEIN"/>
    <property type="match status" value="1"/>
</dbReference>
<protein>
    <submittedName>
        <fullName evidence="3">Uncharacterized protein</fullName>
    </submittedName>
</protein>
<gene>
    <name evidence="3" type="ORF">LTRI10_LOCUS54094</name>
</gene>
<organism evidence="3 4">
    <name type="scientific">Linum trigynum</name>
    <dbReference type="NCBI Taxonomy" id="586398"/>
    <lineage>
        <taxon>Eukaryota</taxon>
        <taxon>Viridiplantae</taxon>
        <taxon>Streptophyta</taxon>
        <taxon>Embryophyta</taxon>
        <taxon>Tracheophyta</taxon>
        <taxon>Spermatophyta</taxon>
        <taxon>Magnoliopsida</taxon>
        <taxon>eudicotyledons</taxon>
        <taxon>Gunneridae</taxon>
        <taxon>Pentapetalae</taxon>
        <taxon>rosids</taxon>
        <taxon>fabids</taxon>
        <taxon>Malpighiales</taxon>
        <taxon>Linaceae</taxon>
        <taxon>Linum</taxon>
    </lineage>
</organism>
<accession>A0AAV2H061</accession>
<proteinExistence type="predicted"/>
<sequence>MMMKMKGVVAAAVTVGSSSPYAAAGAGYDDPRIRFKHESLMQDYEELLKETEAKRKRLEMMKQRKMTLMAEVSFLRRRFEYLTETQTQNPMPEQKLLPSQTTVINKSKKARNKKTISSNHKPPASASRQPAPRQPAPKFDLNRKGRFYTVKDSVAARSSAAPSIDLNQKQQKSYYVGREAAMRNSGVIPDLNEKERMLGGKDAAARNNAPFFDLNQISTEEEELQTNGATMTMTRIEEPRILSTLHGGIIDEQLNNDLKLSAYRNLGNMPSRVGKRKISWQDPVALRV</sequence>
<keyword evidence="1" id="KW-0175">Coiled coil</keyword>
<feature type="compositionally biased region" description="Polar residues" evidence="2">
    <location>
        <begin position="85"/>
        <end position="105"/>
    </location>
</feature>
<evidence type="ECO:0000256" key="2">
    <source>
        <dbReference type="SAM" id="MobiDB-lite"/>
    </source>
</evidence>
<feature type="compositionally biased region" description="Low complexity" evidence="2">
    <location>
        <begin position="122"/>
        <end position="131"/>
    </location>
</feature>
<feature type="coiled-coil region" evidence="1">
    <location>
        <begin position="34"/>
        <end position="78"/>
    </location>
</feature>
<reference evidence="3 4" key="1">
    <citation type="submission" date="2024-04" db="EMBL/GenBank/DDBJ databases">
        <authorList>
            <person name="Fracassetti M."/>
        </authorList>
    </citation>
    <scope>NUCLEOTIDE SEQUENCE [LARGE SCALE GENOMIC DNA]</scope>
</reference>
<dbReference type="EMBL" id="OZ034822">
    <property type="protein sequence ID" value="CAL1414965.1"/>
    <property type="molecule type" value="Genomic_DNA"/>
</dbReference>
<dbReference type="AlphaFoldDB" id="A0AAV2H061"/>
<feature type="region of interest" description="Disordered" evidence="2">
    <location>
        <begin position="85"/>
        <end position="144"/>
    </location>
</feature>